<reference evidence="1" key="1">
    <citation type="journal article" date="2014" name="Front. Microbiol.">
        <title>High frequency of phylogenetically diverse reductive dehalogenase-homologous genes in deep subseafloor sedimentary metagenomes.</title>
        <authorList>
            <person name="Kawai M."/>
            <person name="Futagami T."/>
            <person name="Toyoda A."/>
            <person name="Takaki Y."/>
            <person name="Nishi S."/>
            <person name="Hori S."/>
            <person name="Arai W."/>
            <person name="Tsubouchi T."/>
            <person name="Morono Y."/>
            <person name="Uchiyama I."/>
            <person name="Ito T."/>
            <person name="Fujiyama A."/>
            <person name="Inagaki F."/>
            <person name="Takami H."/>
        </authorList>
    </citation>
    <scope>NUCLEOTIDE SEQUENCE</scope>
    <source>
        <strain evidence="1">Expedition CK06-06</strain>
    </source>
</reference>
<organism evidence="1">
    <name type="scientific">marine sediment metagenome</name>
    <dbReference type="NCBI Taxonomy" id="412755"/>
    <lineage>
        <taxon>unclassified sequences</taxon>
        <taxon>metagenomes</taxon>
        <taxon>ecological metagenomes</taxon>
    </lineage>
</organism>
<dbReference type="EMBL" id="BARV01033557">
    <property type="protein sequence ID" value="GAI51510.1"/>
    <property type="molecule type" value="Genomic_DNA"/>
</dbReference>
<comment type="caution">
    <text evidence="1">The sequence shown here is derived from an EMBL/GenBank/DDBJ whole genome shotgun (WGS) entry which is preliminary data.</text>
</comment>
<gene>
    <name evidence="1" type="ORF">S06H3_52726</name>
</gene>
<protein>
    <submittedName>
        <fullName evidence="1">Uncharacterized protein</fullName>
    </submittedName>
</protein>
<accession>X1QKI7</accession>
<name>X1QKI7_9ZZZZ</name>
<evidence type="ECO:0000313" key="1">
    <source>
        <dbReference type="EMBL" id="GAI51510.1"/>
    </source>
</evidence>
<feature type="non-terminal residue" evidence="1">
    <location>
        <position position="1"/>
    </location>
</feature>
<sequence length="30" mass="3442">PISTGGDAQEGYYSMQTPYLQIENISFKRF</sequence>
<proteinExistence type="predicted"/>
<dbReference type="AlphaFoldDB" id="X1QKI7"/>